<feature type="transmembrane region" description="Helical" evidence="1">
    <location>
        <begin position="34"/>
        <end position="59"/>
    </location>
</feature>
<name>A0ABS6JD13_9BACI</name>
<proteinExistence type="predicted"/>
<reference evidence="2 3" key="1">
    <citation type="submission" date="2021-06" db="EMBL/GenBank/DDBJ databases">
        <title>Bacillus sp. RD4P76, an endophyte from a halophyte.</title>
        <authorList>
            <person name="Sun J.-Q."/>
        </authorList>
    </citation>
    <scope>NUCLEOTIDE SEQUENCE [LARGE SCALE GENOMIC DNA]</scope>
    <source>
        <strain evidence="2 3">CGMCC 1.15917</strain>
    </source>
</reference>
<evidence type="ECO:0008006" key="4">
    <source>
        <dbReference type="Google" id="ProtNLM"/>
    </source>
</evidence>
<comment type="caution">
    <text evidence="2">The sequence shown here is derived from an EMBL/GenBank/DDBJ whole genome shotgun (WGS) entry which is preliminary data.</text>
</comment>
<dbReference type="PANTHER" id="PTHR40078">
    <property type="entry name" value="INTEGRAL MEMBRANE PROTEIN-RELATED"/>
    <property type="match status" value="1"/>
</dbReference>
<dbReference type="InterPro" id="IPR038750">
    <property type="entry name" value="YczE/YyaS-like"/>
</dbReference>
<evidence type="ECO:0000313" key="3">
    <source>
        <dbReference type="Proteomes" id="UP000784880"/>
    </source>
</evidence>
<accession>A0ABS6JD13</accession>
<keyword evidence="1" id="KW-0812">Transmembrane</keyword>
<dbReference type="Pfam" id="PF19700">
    <property type="entry name" value="DUF6198"/>
    <property type="match status" value="1"/>
</dbReference>
<dbReference type="Proteomes" id="UP000784880">
    <property type="component" value="Unassembled WGS sequence"/>
</dbReference>
<protein>
    <recommendedName>
        <fullName evidence="4">YitT family protein</fullName>
    </recommendedName>
</protein>
<feature type="transmembrane region" description="Helical" evidence="1">
    <location>
        <begin position="71"/>
        <end position="91"/>
    </location>
</feature>
<sequence>MFRFLLYFSGILLSSLGIALFVRADVGVGSGEVFAIGLSLHLPISVGVGYMTLHLLVVLSNSILGKIIPNPFCIIPIFLRGITVDFWLYILDPFHPINLVFRWSLVIIGLLLMGIGLGSYILSNLPRIPVDDFMYTLAKMTKMKVRTARTTFEVTIAFIGFLLGGPVGLGTVVIALGLGPSVLFFVNLFQKWYRGVPKPAKSA</sequence>
<organism evidence="2 3">
    <name type="scientific">Evansella tamaricis</name>
    <dbReference type="NCBI Taxonomy" id="2069301"/>
    <lineage>
        <taxon>Bacteria</taxon>
        <taxon>Bacillati</taxon>
        <taxon>Bacillota</taxon>
        <taxon>Bacilli</taxon>
        <taxon>Bacillales</taxon>
        <taxon>Bacillaceae</taxon>
        <taxon>Evansella</taxon>
    </lineage>
</organism>
<keyword evidence="3" id="KW-1185">Reference proteome</keyword>
<gene>
    <name evidence="2" type="ORF">KS419_07395</name>
</gene>
<dbReference type="EMBL" id="JAHQCS010000077">
    <property type="protein sequence ID" value="MBU9711556.1"/>
    <property type="molecule type" value="Genomic_DNA"/>
</dbReference>
<feature type="transmembrane region" description="Helical" evidence="1">
    <location>
        <begin position="103"/>
        <end position="125"/>
    </location>
</feature>
<dbReference type="PANTHER" id="PTHR40078:SF1">
    <property type="entry name" value="INTEGRAL MEMBRANE PROTEIN"/>
    <property type="match status" value="1"/>
</dbReference>
<keyword evidence="1" id="KW-0472">Membrane</keyword>
<evidence type="ECO:0000256" key="1">
    <source>
        <dbReference type="SAM" id="Phobius"/>
    </source>
</evidence>
<evidence type="ECO:0000313" key="2">
    <source>
        <dbReference type="EMBL" id="MBU9711556.1"/>
    </source>
</evidence>
<dbReference type="RefSeq" id="WP_217065497.1">
    <property type="nucleotide sequence ID" value="NZ_JAHQCS010000077.1"/>
</dbReference>
<keyword evidence="1" id="KW-1133">Transmembrane helix</keyword>